<evidence type="ECO:0000256" key="2">
    <source>
        <dbReference type="ARBA" id="ARBA00002388"/>
    </source>
</evidence>
<dbReference type="CDD" id="cd00317">
    <property type="entry name" value="cyclophilin"/>
    <property type="match status" value="1"/>
</dbReference>
<dbReference type="PROSITE" id="PS00170">
    <property type="entry name" value="CSA_PPIASE_1"/>
    <property type="match status" value="1"/>
</dbReference>
<keyword evidence="3 5" id="KW-0697">Rotamase</keyword>
<dbReference type="InterPro" id="IPR020892">
    <property type="entry name" value="Cyclophilin-type_PPIase_CS"/>
</dbReference>
<keyword evidence="4 5" id="KW-0413">Isomerase</keyword>
<evidence type="ECO:0000256" key="3">
    <source>
        <dbReference type="ARBA" id="ARBA00023110"/>
    </source>
</evidence>
<comment type="catalytic activity">
    <reaction evidence="1 5">
        <text>[protein]-peptidylproline (omega=180) = [protein]-peptidylproline (omega=0)</text>
        <dbReference type="Rhea" id="RHEA:16237"/>
        <dbReference type="Rhea" id="RHEA-COMP:10747"/>
        <dbReference type="Rhea" id="RHEA-COMP:10748"/>
        <dbReference type="ChEBI" id="CHEBI:83833"/>
        <dbReference type="ChEBI" id="CHEBI:83834"/>
        <dbReference type="EC" id="5.2.1.8"/>
    </reaction>
</comment>
<dbReference type="SUPFAM" id="SSF50891">
    <property type="entry name" value="Cyclophilin-like"/>
    <property type="match status" value="1"/>
</dbReference>
<dbReference type="InterPro" id="IPR002130">
    <property type="entry name" value="Cyclophilin-type_PPIase_dom"/>
</dbReference>
<comment type="function">
    <text evidence="2 5">PPIases accelerate the folding of proteins. It catalyzes the cis-trans isomerization of proline imidic peptide bonds in oligopeptides.</text>
</comment>
<evidence type="ECO:0000313" key="8">
    <source>
        <dbReference type="EMBL" id="SMH37252.1"/>
    </source>
</evidence>
<proteinExistence type="inferred from homology"/>
<dbReference type="InterPro" id="IPR044666">
    <property type="entry name" value="Cyclophilin_A-like"/>
</dbReference>
<reference evidence="8 9" key="1">
    <citation type="submission" date="2017-04" db="EMBL/GenBank/DDBJ databases">
        <authorList>
            <person name="Afonso C.L."/>
            <person name="Miller P.J."/>
            <person name="Scott M.A."/>
            <person name="Spackman E."/>
            <person name="Goraichik I."/>
            <person name="Dimitrov K.M."/>
            <person name="Suarez D.L."/>
            <person name="Swayne D.E."/>
        </authorList>
    </citation>
    <scope>NUCLEOTIDE SEQUENCE [LARGE SCALE GENOMIC DNA]</scope>
    <source>
        <strain evidence="8 9">LMG26642</strain>
    </source>
</reference>
<keyword evidence="6" id="KW-0472">Membrane</keyword>
<evidence type="ECO:0000256" key="1">
    <source>
        <dbReference type="ARBA" id="ARBA00000971"/>
    </source>
</evidence>
<dbReference type="AlphaFoldDB" id="A0A1X7NHG8"/>
<organism evidence="8 9">
    <name type="scientific">Carnobacterium iners</name>
    <dbReference type="NCBI Taxonomy" id="1073423"/>
    <lineage>
        <taxon>Bacteria</taxon>
        <taxon>Bacillati</taxon>
        <taxon>Bacillota</taxon>
        <taxon>Bacilli</taxon>
        <taxon>Lactobacillales</taxon>
        <taxon>Carnobacteriaceae</taxon>
        <taxon>Carnobacterium</taxon>
    </lineage>
</organism>
<feature type="domain" description="PPIase cyclophilin-type" evidence="7">
    <location>
        <begin position="66"/>
        <end position="235"/>
    </location>
</feature>
<comment type="similarity">
    <text evidence="5">Belongs to the cyclophilin-type PPIase family.</text>
</comment>
<gene>
    <name evidence="8" type="ORF">SAMN04488700_1972</name>
</gene>
<evidence type="ECO:0000256" key="4">
    <source>
        <dbReference type="ARBA" id="ARBA00023235"/>
    </source>
</evidence>
<dbReference type="PANTHER" id="PTHR45625">
    <property type="entry name" value="PEPTIDYL-PROLYL CIS-TRANS ISOMERASE-RELATED"/>
    <property type="match status" value="1"/>
</dbReference>
<evidence type="ECO:0000256" key="5">
    <source>
        <dbReference type="RuleBase" id="RU363019"/>
    </source>
</evidence>
<dbReference type="Proteomes" id="UP000193435">
    <property type="component" value="Unassembled WGS sequence"/>
</dbReference>
<dbReference type="PROSITE" id="PS50072">
    <property type="entry name" value="CSA_PPIASE_2"/>
    <property type="match status" value="1"/>
</dbReference>
<keyword evidence="6" id="KW-1133">Transmembrane helix</keyword>
<evidence type="ECO:0000256" key="6">
    <source>
        <dbReference type="SAM" id="Phobius"/>
    </source>
</evidence>
<dbReference type="STRING" id="1073423.SAMN04488700_1972"/>
<dbReference type="PRINTS" id="PR00153">
    <property type="entry name" value="CSAPPISMRASE"/>
</dbReference>
<dbReference type="GO" id="GO:0003755">
    <property type="term" value="F:peptidyl-prolyl cis-trans isomerase activity"/>
    <property type="evidence" value="ECO:0007669"/>
    <property type="project" value="UniProtKB-UniRule"/>
</dbReference>
<accession>A0A1X7NHG8</accession>
<protein>
    <recommendedName>
        <fullName evidence="5">Peptidyl-prolyl cis-trans isomerase</fullName>
        <shortName evidence="5">PPIase</shortName>
        <ecNumber evidence="5">5.2.1.8</ecNumber>
    </recommendedName>
</protein>
<evidence type="ECO:0000259" key="7">
    <source>
        <dbReference type="PROSITE" id="PS50072"/>
    </source>
</evidence>
<dbReference type="InterPro" id="IPR029000">
    <property type="entry name" value="Cyclophilin-like_dom_sf"/>
</dbReference>
<name>A0A1X7NHG8_9LACT</name>
<evidence type="ECO:0000313" key="9">
    <source>
        <dbReference type="Proteomes" id="UP000193435"/>
    </source>
</evidence>
<feature type="transmembrane region" description="Helical" evidence="6">
    <location>
        <begin position="6"/>
        <end position="28"/>
    </location>
</feature>
<dbReference type="Gene3D" id="2.40.100.10">
    <property type="entry name" value="Cyclophilin-like"/>
    <property type="match status" value="1"/>
</dbReference>
<dbReference type="Pfam" id="PF00160">
    <property type="entry name" value="Pro_isomerase"/>
    <property type="match status" value="1"/>
</dbReference>
<dbReference type="EMBL" id="FXBJ01000002">
    <property type="protein sequence ID" value="SMH37252.1"/>
    <property type="molecule type" value="Genomic_DNA"/>
</dbReference>
<keyword evidence="9" id="KW-1185">Reference proteome</keyword>
<sequence>MKFNKLIIGGLLLIVAVAMIIYGFFYIIPDKQNVDSQKESDVIEADYFPQLLNSVGENEIGAEIVTSMGTISIKLFPEFAPKAVENFVGLSEKSYYDKTIFHRVIQDFMIQGGDPEGTGLGGESLWGEPFEVETSDHLYHTRGALSMAKTNAPISIGSQFFIVQNQQDMSHSVSETTPNEIVKTYKNGGYPSLDGSYTVFGQVIEGMDVVDSIASSETTNNDLPLTPVTIESITIRE</sequence>
<keyword evidence="6" id="KW-0812">Transmembrane</keyword>
<dbReference type="GO" id="GO:0006457">
    <property type="term" value="P:protein folding"/>
    <property type="evidence" value="ECO:0007669"/>
    <property type="project" value="InterPro"/>
</dbReference>
<dbReference type="PANTHER" id="PTHR45625:SF4">
    <property type="entry name" value="PEPTIDYLPROLYL ISOMERASE DOMAIN AND WD REPEAT-CONTAINING PROTEIN 1"/>
    <property type="match status" value="1"/>
</dbReference>
<dbReference type="EC" id="5.2.1.8" evidence="5"/>